<keyword evidence="3" id="KW-1185">Reference proteome</keyword>
<gene>
    <name evidence="1" type="ORF">GPM918_LOCUS46381</name>
    <name evidence="2" type="ORF">SRO942_LOCUS50450</name>
</gene>
<proteinExistence type="predicted"/>
<accession>A0A816GBC9</accession>
<comment type="caution">
    <text evidence="1">The sequence shown here is derived from an EMBL/GenBank/DDBJ whole genome shotgun (WGS) entry which is preliminary data.</text>
</comment>
<dbReference type="EMBL" id="CAJNOQ010061936">
    <property type="protein sequence ID" value="CAF1672988.1"/>
    <property type="molecule type" value="Genomic_DNA"/>
</dbReference>
<reference evidence="1" key="1">
    <citation type="submission" date="2021-02" db="EMBL/GenBank/DDBJ databases">
        <authorList>
            <person name="Nowell W R."/>
        </authorList>
    </citation>
    <scope>NUCLEOTIDE SEQUENCE</scope>
</reference>
<dbReference type="Proteomes" id="UP000663829">
    <property type="component" value="Unassembled WGS sequence"/>
</dbReference>
<dbReference type="AlphaFoldDB" id="A0A816GBC9"/>
<dbReference type="Proteomes" id="UP000681722">
    <property type="component" value="Unassembled WGS sequence"/>
</dbReference>
<sequence length="101" mass="11658">MLAEIYDLILDQLNDDMNYIAQRAAKLKTAPLIENTAVVQQEIVKMKVELVTRKHATISRREIKADPTILNNADKNEFLISAQRSFTISRNYYDNKCTSRL</sequence>
<evidence type="ECO:0000313" key="2">
    <source>
        <dbReference type="EMBL" id="CAF4652769.1"/>
    </source>
</evidence>
<evidence type="ECO:0000313" key="3">
    <source>
        <dbReference type="Proteomes" id="UP000663829"/>
    </source>
</evidence>
<protein>
    <submittedName>
        <fullName evidence="1">Uncharacterized protein</fullName>
    </submittedName>
</protein>
<feature type="non-terminal residue" evidence="1">
    <location>
        <position position="101"/>
    </location>
</feature>
<evidence type="ECO:0000313" key="1">
    <source>
        <dbReference type="EMBL" id="CAF1672988.1"/>
    </source>
</evidence>
<organism evidence="1 3">
    <name type="scientific">Didymodactylos carnosus</name>
    <dbReference type="NCBI Taxonomy" id="1234261"/>
    <lineage>
        <taxon>Eukaryota</taxon>
        <taxon>Metazoa</taxon>
        <taxon>Spiralia</taxon>
        <taxon>Gnathifera</taxon>
        <taxon>Rotifera</taxon>
        <taxon>Eurotatoria</taxon>
        <taxon>Bdelloidea</taxon>
        <taxon>Philodinida</taxon>
        <taxon>Philodinidae</taxon>
        <taxon>Didymodactylos</taxon>
    </lineage>
</organism>
<dbReference type="EMBL" id="CAJOBC010143154">
    <property type="protein sequence ID" value="CAF4652769.1"/>
    <property type="molecule type" value="Genomic_DNA"/>
</dbReference>
<name>A0A816GBC9_9BILA</name>